<accession>A0ACB6SBY0</accession>
<evidence type="ECO:0000313" key="1">
    <source>
        <dbReference type="EMBL" id="KAF2631487.1"/>
    </source>
</evidence>
<reference evidence="1" key="1">
    <citation type="journal article" date="2020" name="Stud. Mycol.">
        <title>101 Dothideomycetes genomes: a test case for predicting lifestyles and emergence of pathogens.</title>
        <authorList>
            <person name="Haridas S."/>
            <person name="Albert R."/>
            <person name="Binder M."/>
            <person name="Bloem J."/>
            <person name="Labutti K."/>
            <person name="Salamov A."/>
            <person name="Andreopoulos B."/>
            <person name="Baker S."/>
            <person name="Barry K."/>
            <person name="Bills G."/>
            <person name="Bluhm B."/>
            <person name="Cannon C."/>
            <person name="Castanera R."/>
            <person name="Culley D."/>
            <person name="Daum C."/>
            <person name="Ezra D."/>
            <person name="Gonzalez J."/>
            <person name="Henrissat B."/>
            <person name="Kuo A."/>
            <person name="Liang C."/>
            <person name="Lipzen A."/>
            <person name="Lutzoni F."/>
            <person name="Magnuson J."/>
            <person name="Mondo S."/>
            <person name="Nolan M."/>
            <person name="Ohm R."/>
            <person name="Pangilinan J."/>
            <person name="Park H.-J."/>
            <person name="Ramirez L."/>
            <person name="Alfaro M."/>
            <person name="Sun H."/>
            <person name="Tritt A."/>
            <person name="Yoshinaga Y."/>
            <person name="Zwiers L.-H."/>
            <person name="Turgeon B."/>
            <person name="Goodwin S."/>
            <person name="Spatafora J."/>
            <person name="Crous P."/>
            <person name="Grigoriev I."/>
        </authorList>
    </citation>
    <scope>NUCLEOTIDE SEQUENCE</scope>
    <source>
        <strain evidence="1">CBS 525.71</strain>
    </source>
</reference>
<dbReference type="EMBL" id="MU006704">
    <property type="protein sequence ID" value="KAF2631487.1"/>
    <property type="molecule type" value="Genomic_DNA"/>
</dbReference>
<evidence type="ECO:0000313" key="2">
    <source>
        <dbReference type="Proteomes" id="UP000799754"/>
    </source>
</evidence>
<keyword evidence="2" id="KW-1185">Reference proteome</keyword>
<organism evidence="1 2">
    <name type="scientific">Macroventuria anomochaeta</name>
    <dbReference type="NCBI Taxonomy" id="301207"/>
    <lineage>
        <taxon>Eukaryota</taxon>
        <taxon>Fungi</taxon>
        <taxon>Dikarya</taxon>
        <taxon>Ascomycota</taxon>
        <taxon>Pezizomycotina</taxon>
        <taxon>Dothideomycetes</taxon>
        <taxon>Pleosporomycetidae</taxon>
        <taxon>Pleosporales</taxon>
        <taxon>Pleosporineae</taxon>
        <taxon>Didymellaceae</taxon>
        <taxon>Macroventuria</taxon>
    </lineage>
</organism>
<dbReference type="Proteomes" id="UP000799754">
    <property type="component" value="Unassembled WGS sequence"/>
</dbReference>
<protein>
    <submittedName>
        <fullName evidence="1">Uncharacterized protein</fullName>
    </submittedName>
</protein>
<gene>
    <name evidence="1" type="ORF">BU25DRAFT_189661</name>
</gene>
<comment type="caution">
    <text evidence="1">The sequence shown here is derived from an EMBL/GenBank/DDBJ whole genome shotgun (WGS) entry which is preliminary data.</text>
</comment>
<proteinExistence type="predicted"/>
<sequence>MESERPHLSITLPRNFMFHYRDGAAPQTPEPEPQVAELQPPPPPRQTLKVRRRRATLVQHQIELDFPIDEKPIPTIEATDYFESSNPLPSPPSALDNAYLSPPTSFSRMVSPPKTPAHQVRTIDVFADPQHWDDLESNRSETSSRPTSSSGFSDSSISSRGSMESLVSRGGSCTSPEEEMCDPFSFDALEMKYQQPSSPLAAHQQPRPAKKLKLRATFTEEMDYHLWRTYMTYLQDPTVTPFKAVPLTTPPNGVCHRVARMARKTWRGPVPSRTAGVRATTQFGSRSGTPETIKALKSGSSTPIARPSKSYLRYPTEKQCRKRLRDLAKQRPNLSAYYQRLLHRSPSPLQSSPPLEKSEEPTQPQPQPQVLSSPFTQNTSSFTFSTRDMNVSLATSTSASMQMGNPLSQLANDLTPRPEQKSWSRARSSAHQKSQSLHVGLGLGLSNMLGSPFQSSSTVEMIDAGSSSHNAQTWHAQTGLPTPRLGSPFQLHAPRPKSRVFKRRALANSFEDKTRNRGNSFVDDIFGAPAESSHRRVRSRGFSLGDMMDGAGARRLPLSSSGPPEFNPFANLRPHLPSPVHTSPAIMAEAHGQGTIRLGTPFGGRPSNTFPRASTSYGFEPPASFEQRFAAAPSNSER</sequence>
<name>A0ACB6SBY0_9PLEO</name>